<accession>A0A8S1KJY5</accession>
<feature type="repeat" description="WD" evidence="1">
    <location>
        <begin position="276"/>
        <end position="308"/>
    </location>
</feature>
<dbReference type="GO" id="GO:0097361">
    <property type="term" value="C:cytosolic [4Fe-4S] assembly targeting complex"/>
    <property type="evidence" value="ECO:0007669"/>
    <property type="project" value="TreeGrafter"/>
</dbReference>
<dbReference type="PROSITE" id="PS50082">
    <property type="entry name" value="WD_REPEATS_2"/>
    <property type="match status" value="2"/>
</dbReference>
<evidence type="ECO:0008006" key="5">
    <source>
        <dbReference type="Google" id="ProtNLM"/>
    </source>
</evidence>
<dbReference type="AlphaFoldDB" id="A0A8S1KJY5"/>
<comment type="caution">
    <text evidence="3">The sequence shown here is derived from an EMBL/GenBank/DDBJ whole genome shotgun (WGS) entry which is preliminary data.</text>
</comment>
<dbReference type="Proteomes" id="UP000688137">
    <property type="component" value="Unassembled WGS sequence"/>
</dbReference>
<name>A0A8S1KJY5_PARPR</name>
<gene>
    <name evidence="3" type="ORF">PPRIM_AZ9-3.1.T0230373</name>
</gene>
<reference evidence="3" key="1">
    <citation type="submission" date="2021-01" db="EMBL/GenBank/DDBJ databases">
        <authorList>
            <consortium name="Genoscope - CEA"/>
            <person name="William W."/>
        </authorList>
    </citation>
    <scope>NUCLEOTIDE SEQUENCE</scope>
</reference>
<proteinExistence type="predicted"/>
<dbReference type="OMA" id="CNINDIY"/>
<keyword evidence="2" id="KW-0175">Coiled coil</keyword>
<dbReference type="SMART" id="SM00320">
    <property type="entry name" value="WD40"/>
    <property type="match status" value="4"/>
</dbReference>
<dbReference type="PANTHER" id="PTHR19920">
    <property type="entry name" value="WD40 PROTEIN CIAO1"/>
    <property type="match status" value="1"/>
</dbReference>
<evidence type="ECO:0000256" key="1">
    <source>
        <dbReference type="PROSITE-ProRule" id="PRU00221"/>
    </source>
</evidence>
<dbReference type="Pfam" id="PF00400">
    <property type="entry name" value="WD40"/>
    <property type="match status" value="3"/>
</dbReference>
<keyword evidence="4" id="KW-1185">Reference proteome</keyword>
<feature type="coiled-coil region" evidence="2">
    <location>
        <begin position="71"/>
        <end position="105"/>
    </location>
</feature>
<organism evidence="3 4">
    <name type="scientific">Paramecium primaurelia</name>
    <dbReference type="NCBI Taxonomy" id="5886"/>
    <lineage>
        <taxon>Eukaryota</taxon>
        <taxon>Sar</taxon>
        <taxon>Alveolata</taxon>
        <taxon>Ciliophora</taxon>
        <taxon>Intramacronucleata</taxon>
        <taxon>Oligohymenophorea</taxon>
        <taxon>Peniculida</taxon>
        <taxon>Parameciidae</taxon>
        <taxon>Paramecium</taxon>
    </lineage>
</organism>
<feature type="repeat" description="WD" evidence="1">
    <location>
        <begin position="321"/>
        <end position="355"/>
    </location>
</feature>
<sequence length="548" mass="64814">MLKPKMIEKEQDFQCSKGHKQQIVTVAFDPKLSSNQRLLCPKCLENTEINGKVIGLKNIISQIEDNQIKKLEQVENQTMMDINQIEQLQSKVNQMKSQAIQQLDSMISTMNKWIQNLQQKIQQYSQYSFYDELERLVQNQNKNEENLSVLMNEIKENNKSWTSKLFPKLEQFKKFSDYDNCIEILQNLEMSFQIQSLKQSQQLINTNSQLMVIYDKQKTQEVGQIKLNLIDQSIKQMDLCRAIAFNSSGSIMISTSDNDIFVWSFQNGQMKLNQTLLGHSDWIQCLVYSKQQNSFISAALDESIMCWQQIDQNYWISSKPYQQHNSFVRCLLLNKNEDLLFSGSDDASIKVWKVDLNLNELTYYYQLDKHQDAVVGLSLNYSEKQLVSCANKENQIIIWERREQDIFQFKQYVKQSTLDIGYKVQFIKDNQFMWVSGAQKNDKIYIFEQTRGDYQEIREKTIQLIKNNYIYDENRFPIIYNKEQNLIVVRHKTYIYIIREMNNGMFKIDNQLNCNTNDIYGSITNNGQYLVFWDSLIEGYSTYELQYN</sequence>
<feature type="coiled-coil region" evidence="2">
    <location>
        <begin position="130"/>
        <end position="157"/>
    </location>
</feature>
<evidence type="ECO:0000313" key="3">
    <source>
        <dbReference type="EMBL" id="CAD8055820.1"/>
    </source>
</evidence>
<dbReference type="PANTHER" id="PTHR19920:SF0">
    <property type="entry name" value="CYTOSOLIC IRON-SULFUR PROTEIN ASSEMBLY PROTEIN CIAO1-RELATED"/>
    <property type="match status" value="1"/>
</dbReference>
<dbReference type="GO" id="GO:0016226">
    <property type="term" value="P:iron-sulfur cluster assembly"/>
    <property type="evidence" value="ECO:0007669"/>
    <property type="project" value="TreeGrafter"/>
</dbReference>
<evidence type="ECO:0000313" key="4">
    <source>
        <dbReference type="Proteomes" id="UP000688137"/>
    </source>
</evidence>
<evidence type="ECO:0000256" key="2">
    <source>
        <dbReference type="SAM" id="Coils"/>
    </source>
</evidence>
<dbReference type="PROSITE" id="PS50294">
    <property type="entry name" value="WD_REPEATS_REGION"/>
    <property type="match status" value="1"/>
</dbReference>
<keyword evidence="1" id="KW-0853">WD repeat</keyword>
<dbReference type="EMBL" id="CAJJDM010000021">
    <property type="protein sequence ID" value="CAD8055820.1"/>
    <property type="molecule type" value="Genomic_DNA"/>
</dbReference>
<dbReference type="InterPro" id="IPR001680">
    <property type="entry name" value="WD40_rpt"/>
</dbReference>
<protein>
    <recommendedName>
        <fullName evidence="5">WD40-repeat-containing domain</fullName>
    </recommendedName>
</protein>